<dbReference type="InterPro" id="IPR036179">
    <property type="entry name" value="Ig-like_dom_sf"/>
</dbReference>
<dbReference type="InterPro" id="IPR003597">
    <property type="entry name" value="Ig_C1-set"/>
</dbReference>
<evidence type="ECO:0000313" key="16">
    <source>
        <dbReference type="Proteomes" id="UP000694558"/>
    </source>
</evidence>
<dbReference type="InterPro" id="IPR007110">
    <property type="entry name" value="Ig-like_dom"/>
</dbReference>
<dbReference type="InterPro" id="IPR014745">
    <property type="entry name" value="MHC_II_a/b_N"/>
</dbReference>
<keyword evidence="10" id="KW-0491">MHC II</keyword>
<dbReference type="PROSITE" id="PS50835">
    <property type="entry name" value="IG_LIKE"/>
    <property type="match status" value="2"/>
</dbReference>
<dbReference type="InterPro" id="IPR050160">
    <property type="entry name" value="MHC/Immunoglobulin"/>
</dbReference>
<dbReference type="Pfam" id="PF07654">
    <property type="entry name" value="C1-set"/>
    <property type="match status" value="2"/>
</dbReference>
<feature type="signal peptide" evidence="13">
    <location>
        <begin position="1"/>
        <end position="19"/>
    </location>
</feature>
<keyword evidence="11" id="KW-0393">Immunoglobulin domain</keyword>
<dbReference type="GO" id="GO:0002504">
    <property type="term" value="P:antigen processing and presentation of peptide or polysaccharide antigen via MHC class II"/>
    <property type="evidence" value="ECO:0007669"/>
    <property type="project" value="UniProtKB-KW"/>
</dbReference>
<comment type="similarity">
    <text evidence="2">Belongs to the MHC class II family.</text>
</comment>
<evidence type="ECO:0000256" key="6">
    <source>
        <dbReference type="ARBA" id="ARBA00023130"/>
    </source>
</evidence>
<keyword evidence="4" id="KW-0391">Immunity</keyword>
<dbReference type="SMART" id="SM00921">
    <property type="entry name" value="MHC_II_beta"/>
    <property type="match status" value="1"/>
</dbReference>
<feature type="domain" description="Ig-like" evidence="14">
    <location>
        <begin position="98"/>
        <end position="194"/>
    </location>
</feature>
<evidence type="ECO:0000256" key="3">
    <source>
        <dbReference type="ARBA" id="ARBA00022692"/>
    </source>
</evidence>
<proteinExistence type="inferred from homology"/>
<keyword evidence="7 12" id="KW-0472">Membrane</keyword>
<keyword evidence="8" id="KW-1015">Disulfide bond</keyword>
<evidence type="ECO:0000313" key="15">
    <source>
        <dbReference type="Ensembl" id="ENSSMAP00000022373.2"/>
    </source>
</evidence>
<keyword evidence="6" id="KW-1064">Adaptive immunity</keyword>
<keyword evidence="3 12" id="KW-0812">Transmembrane</keyword>
<sequence length="438" mass="49556">MASNLFLMLLIFLPECSQGKHSLRLLTFCDLAGDRQYDIEYDADQLFYVDPVTYRMVPRLPEFAGQWTPDPGLAKEAYTSLGTCIYNIPRAIKGEKGPPVVIVGPTALIYPKQDMELGLPNTLVCFVNDFHPPVVDIAWTRNGQLVDQSQVSQTQYYSNRDFSFRTSSYLDFTPQEGDIYACSVGHISLQAPLTRFLDGYVFQMTYECEYGDDIKDVVFLVKNVFNMKLNTMYDSRVGKYVGFGEYGMKNADHYNGQAWKMALRRVQVETVCRYNARLFRGSTLDRKVPPVVRVRQTRPADYGVLTVLECSVVGFFPQAARASWLRDGVEVAADVSSTDVLANEDWSFQLHSYLELTPKRGERVSCRVEHSSLEKSLEVDWDTSALDAKHVKMAVGILFFVAGFTAAAGGAAYHWWKQRFDFSPVGRQGQTSSRLSEF</sequence>
<dbReference type="SMART" id="SM00920">
    <property type="entry name" value="MHC_II_alpha"/>
    <property type="match status" value="1"/>
</dbReference>
<feature type="transmembrane region" description="Helical" evidence="12">
    <location>
        <begin position="393"/>
        <end position="416"/>
    </location>
</feature>
<dbReference type="InterPro" id="IPR001003">
    <property type="entry name" value="MHC_II_a_N"/>
</dbReference>
<dbReference type="SUPFAM" id="SSF48726">
    <property type="entry name" value="Immunoglobulin"/>
    <property type="match status" value="2"/>
</dbReference>
<evidence type="ECO:0000256" key="7">
    <source>
        <dbReference type="ARBA" id="ARBA00023136"/>
    </source>
</evidence>
<dbReference type="GeneTree" id="ENSGT00950000183127"/>
<dbReference type="Gene3D" id="3.10.320.10">
    <property type="entry name" value="Class II Histocompatibility Antigen, M Beta Chain, Chain B, domain 1"/>
    <property type="match status" value="2"/>
</dbReference>
<dbReference type="InterPro" id="IPR000353">
    <property type="entry name" value="MHC_II_b_N"/>
</dbReference>
<dbReference type="GO" id="GO:0002250">
    <property type="term" value="P:adaptive immune response"/>
    <property type="evidence" value="ECO:0007669"/>
    <property type="project" value="UniProtKB-KW"/>
</dbReference>
<dbReference type="Pfam" id="PF00969">
    <property type="entry name" value="MHC_II_beta"/>
    <property type="match status" value="1"/>
</dbReference>
<evidence type="ECO:0000256" key="13">
    <source>
        <dbReference type="SAM" id="SignalP"/>
    </source>
</evidence>
<dbReference type="AlphaFoldDB" id="A0A8D3ARJ3"/>
<evidence type="ECO:0000256" key="12">
    <source>
        <dbReference type="SAM" id="Phobius"/>
    </source>
</evidence>
<organism evidence="15 16">
    <name type="scientific">Scophthalmus maximus</name>
    <name type="common">Turbot</name>
    <name type="synonym">Psetta maxima</name>
    <dbReference type="NCBI Taxonomy" id="52904"/>
    <lineage>
        <taxon>Eukaryota</taxon>
        <taxon>Metazoa</taxon>
        <taxon>Chordata</taxon>
        <taxon>Craniata</taxon>
        <taxon>Vertebrata</taxon>
        <taxon>Euteleostomi</taxon>
        <taxon>Actinopterygii</taxon>
        <taxon>Neopterygii</taxon>
        <taxon>Teleostei</taxon>
        <taxon>Neoteleostei</taxon>
        <taxon>Acanthomorphata</taxon>
        <taxon>Carangaria</taxon>
        <taxon>Pleuronectiformes</taxon>
        <taxon>Pleuronectoidei</taxon>
        <taxon>Scophthalmidae</taxon>
        <taxon>Scophthalmus</taxon>
    </lineage>
</organism>
<dbReference type="PROSITE" id="PS00290">
    <property type="entry name" value="IG_MHC"/>
    <property type="match status" value="1"/>
</dbReference>
<protein>
    <recommendedName>
        <fullName evidence="14">Ig-like domain-containing protein</fullName>
    </recommendedName>
</protein>
<evidence type="ECO:0000256" key="4">
    <source>
        <dbReference type="ARBA" id="ARBA00022859"/>
    </source>
</evidence>
<reference evidence="15" key="1">
    <citation type="submission" date="2023-05" db="EMBL/GenBank/DDBJ databases">
        <title>High-quality long-read genome of Scophthalmus maximus.</title>
        <authorList>
            <person name="Lien S."/>
            <person name="Martinez P."/>
        </authorList>
    </citation>
    <scope>NUCLEOTIDE SEQUENCE [LARGE SCALE GENOMIC DNA]</scope>
</reference>
<keyword evidence="9" id="KW-0325">Glycoprotein</keyword>
<keyword evidence="13" id="KW-0732">Signal</keyword>
<dbReference type="SUPFAM" id="SSF54452">
    <property type="entry name" value="MHC antigen-recognition domain"/>
    <property type="match status" value="2"/>
</dbReference>
<dbReference type="InterPro" id="IPR013783">
    <property type="entry name" value="Ig-like_fold"/>
</dbReference>
<evidence type="ECO:0000256" key="9">
    <source>
        <dbReference type="ARBA" id="ARBA00023180"/>
    </source>
</evidence>
<evidence type="ECO:0000256" key="10">
    <source>
        <dbReference type="ARBA" id="ARBA00023182"/>
    </source>
</evidence>
<keyword evidence="5 12" id="KW-1133">Transmembrane helix</keyword>
<feature type="chain" id="PRO_5034104525" description="Ig-like domain-containing protein" evidence="13">
    <location>
        <begin position="20"/>
        <end position="438"/>
    </location>
</feature>
<evidence type="ECO:0000256" key="5">
    <source>
        <dbReference type="ARBA" id="ARBA00022989"/>
    </source>
</evidence>
<accession>A0A8D3ARJ3</accession>
<evidence type="ECO:0000259" key="14">
    <source>
        <dbReference type="PROSITE" id="PS50835"/>
    </source>
</evidence>
<dbReference type="InterPro" id="IPR011162">
    <property type="entry name" value="MHC_I/II-like_Ag-recog"/>
</dbReference>
<evidence type="ECO:0000256" key="11">
    <source>
        <dbReference type="ARBA" id="ARBA00023319"/>
    </source>
</evidence>
<evidence type="ECO:0000256" key="8">
    <source>
        <dbReference type="ARBA" id="ARBA00023157"/>
    </source>
</evidence>
<dbReference type="Ensembl" id="ENSSMAT00000022632.2">
    <property type="protein sequence ID" value="ENSSMAP00000022373.2"/>
    <property type="gene ID" value="ENSSMAG00000013677.2"/>
</dbReference>
<feature type="domain" description="Ig-like" evidence="14">
    <location>
        <begin position="289"/>
        <end position="378"/>
    </location>
</feature>
<dbReference type="PANTHER" id="PTHR19944:SF99">
    <property type="entry name" value="HLA CLASS II HISTOCOMPATIBILITY ANTIGEN, DRB1 BETA CHAIN"/>
    <property type="match status" value="1"/>
</dbReference>
<name>A0A8D3ARJ3_SCOMX</name>
<dbReference type="Proteomes" id="UP000694558">
    <property type="component" value="Chromosome 16"/>
</dbReference>
<dbReference type="PANTHER" id="PTHR19944">
    <property type="entry name" value="MHC CLASS II-RELATED"/>
    <property type="match status" value="1"/>
</dbReference>
<dbReference type="Gene3D" id="2.60.40.10">
    <property type="entry name" value="Immunoglobulins"/>
    <property type="match status" value="2"/>
</dbReference>
<gene>
    <name evidence="15" type="primary">LOC118285485</name>
</gene>
<evidence type="ECO:0000256" key="1">
    <source>
        <dbReference type="ARBA" id="ARBA00004479"/>
    </source>
</evidence>
<reference evidence="15" key="2">
    <citation type="submission" date="2025-08" db="UniProtKB">
        <authorList>
            <consortium name="Ensembl"/>
        </authorList>
    </citation>
    <scope>IDENTIFICATION</scope>
</reference>
<dbReference type="Pfam" id="PF00993">
    <property type="entry name" value="MHC_II_alpha"/>
    <property type="match status" value="1"/>
</dbReference>
<dbReference type="SMART" id="SM00407">
    <property type="entry name" value="IGc1"/>
    <property type="match status" value="2"/>
</dbReference>
<comment type="subcellular location">
    <subcellularLocation>
        <location evidence="1">Membrane</location>
        <topology evidence="1">Single-pass type I membrane protein</topology>
    </subcellularLocation>
</comment>
<evidence type="ECO:0000256" key="2">
    <source>
        <dbReference type="ARBA" id="ARBA00007394"/>
    </source>
</evidence>
<dbReference type="InterPro" id="IPR003006">
    <property type="entry name" value="Ig/MHC_CS"/>
</dbReference>
<dbReference type="GO" id="GO:0042613">
    <property type="term" value="C:MHC class II protein complex"/>
    <property type="evidence" value="ECO:0007669"/>
    <property type="project" value="UniProtKB-KW"/>
</dbReference>